<evidence type="ECO:0000313" key="3">
    <source>
        <dbReference type="Proteomes" id="UP000028492"/>
    </source>
</evidence>
<dbReference type="InterPro" id="IPR029068">
    <property type="entry name" value="Glyas_Bleomycin-R_OHBP_Dase"/>
</dbReference>
<evidence type="ECO:0000313" key="2">
    <source>
        <dbReference type="EMBL" id="AIG77915.1"/>
    </source>
</evidence>
<evidence type="ECO:0000259" key="1">
    <source>
        <dbReference type="Pfam" id="PF18029"/>
    </source>
</evidence>
<organism evidence="2 3">
    <name type="scientific">Amycolatopsis japonica</name>
    <dbReference type="NCBI Taxonomy" id="208439"/>
    <lineage>
        <taxon>Bacteria</taxon>
        <taxon>Bacillati</taxon>
        <taxon>Actinomycetota</taxon>
        <taxon>Actinomycetes</taxon>
        <taxon>Pseudonocardiales</taxon>
        <taxon>Pseudonocardiaceae</taxon>
        <taxon>Amycolatopsis</taxon>
        <taxon>Amycolatopsis japonica group</taxon>
    </lineage>
</organism>
<dbReference type="KEGG" id="aja:AJAP_25335"/>
<dbReference type="Gene3D" id="3.10.180.10">
    <property type="entry name" value="2,3-Dihydroxybiphenyl 1,2-Dioxygenase, domain 1"/>
    <property type="match status" value="2"/>
</dbReference>
<dbReference type="EMBL" id="CP008953">
    <property type="protein sequence ID" value="AIG77915.1"/>
    <property type="molecule type" value="Genomic_DNA"/>
</dbReference>
<gene>
    <name evidence="2" type="ORF">AJAP_25335</name>
</gene>
<dbReference type="AlphaFoldDB" id="A0A075V4W7"/>
<dbReference type="STRING" id="208439.AJAP_25335"/>
<sequence>MAATLHALRIAAHDPRALERFWTGLLGPAIEDTGFRLSFVRSDEPKTRQNQMHFDLTSESLEDQRRTVAKALELGGRHIDIGQLPEETHVVLADPEGNEFCVIEPGNDFLAECGFVGAIASDGSQEVGYFWSKALGWPLVWDQDQETAIRSPHGGPKITWGGPPFTPKTGPNRLRFVLTGPLSEVERLVSLGAARLGAGDDGQVEMADPDGNEFSFLIRETAA</sequence>
<reference evidence="2 3" key="1">
    <citation type="journal article" date="2014" name="J. Biotechnol.">
        <title>Complete genome sequence of the actinobacterium Amycolatopsis japonica MG417-CF17(T) (=DSM 44213T) producing (S,S)-N,N'-ethylenediaminedisuccinic acid.</title>
        <authorList>
            <person name="Stegmann E."/>
            <person name="Albersmeier A."/>
            <person name="Spohn M."/>
            <person name="Gert H."/>
            <person name="Weber T."/>
            <person name="Wohlleben W."/>
            <person name="Kalinowski J."/>
            <person name="Ruckert C."/>
        </authorList>
    </citation>
    <scope>NUCLEOTIDE SEQUENCE [LARGE SCALE GENOMIC DNA]</scope>
    <source>
        <strain evidence="3">MG417-CF17 (DSM 44213)</strain>
    </source>
</reference>
<dbReference type="HOGENOM" id="CLU_092691_1_0_11"/>
<dbReference type="PANTHER" id="PTHR35908:SF1">
    <property type="entry name" value="CONSERVED PROTEIN"/>
    <property type="match status" value="1"/>
</dbReference>
<dbReference type="PANTHER" id="PTHR35908">
    <property type="entry name" value="HYPOTHETICAL FUSION PROTEIN"/>
    <property type="match status" value="1"/>
</dbReference>
<name>A0A075V4W7_9PSEU</name>
<dbReference type="eggNOG" id="COG0346">
    <property type="taxonomic scope" value="Bacteria"/>
</dbReference>
<dbReference type="Pfam" id="PF18029">
    <property type="entry name" value="Glyoxalase_6"/>
    <property type="match status" value="2"/>
</dbReference>
<protein>
    <recommendedName>
        <fullName evidence="1">Glyoxalase-like domain-containing protein</fullName>
    </recommendedName>
</protein>
<feature type="domain" description="Glyoxalase-like" evidence="1">
    <location>
        <begin position="10"/>
        <end position="103"/>
    </location>
</feature>
<accession>A0A075V4W7</accession>
<proteinExistence type="predicted"/>
<keyword evidence="3" id="KW-1185">Reference proteome</keyword>
<dbReference type="Proteomes" id="UP000028492">
    <property type="component" value="Chromosome"/>
</dbReference>
<dbReference type="RefSeq" id="WP_038515640.1">
    <property type="nucleotide sequence ID" value="NZ_CP008953.1"/>
</dbReference>
<dbReference type="InterPro" id="IPR041581">
    <property type="entry name" value="Glyoxalase_6"/>
</dbReference>
<feature type="domain" description="Glyoxalase-like" evidence="1">
    <location>
        <begin position="122"/>
        <end position="216"/>
    </location>
</feature>
<dbReference type="SUPFAM" id="SSF54593">
    <property type="entry name" value="Glyoxalase/Bleomycin resistance protein/Dihydroxybiphenyl dioxygenase"/>
    <property type="match status" value="2"/>
</dbReference>